<evidence type="ECO:0000259" key="1">
    <source>
        <dbReference type="Pfam" id="PF16473"/>
    </source>
</evidence>
<dbReference type="InterPro" id="IPR033390">
    <property type="entry name" value="Rv2179c-like"/>
</dbReference>
<gene>
    <name evidence="2" type="ORF">KPNN53_055</name>
</gene>
<dbReference type="Pfam" id="PF16473">
    <property type="entry name" value="Rv2179c-like"/>
    <property type="match status" value="1"/>
</dbReference>
<protein>
    <recommendedName>
        <fullName evidence="1">3'-5' exoribonuclease Rv2179c-like domain-containing protein</fullName>
    </recommendedName>
</protein>
<evidence type="ECO:0000313" key="3">
    <source>
        <dbReference type="Proteomes" id="UP000223139"/>
    </source>
</evidence>
<feature type="domain" description="3'-5' exoribonuclease Rv2179c-like" evidence="1">
    <location>
        <begin position="12"/>
        <end position="219"/>
    </location>
</feature>
<organism evidence="2 3">
    <name type="scientific">Klebsiella phage YMC15/11/N53_KPN_BP</name>
    <dbReference type="NCBI Taxonomy" id="2026101"/>
    <lineage>
        <taxon>Viruses</taxon>
        <taxon>Duplodnaviria</taxon>
        <taxon>Heunggongvirae</taxon>
        <taxon>Uroviricota</taxon>
        <taxon>Caudoviricetes</taxon>
        <taxon>Casjensviridae</taxon>
        <taxon>Yonseivirus</taxon>
        <taxon>Yonseivirus N137</taxon>
    </lineage>
</organism>
<accession>A0A248XD28</accession>
<dbReference type="Proteomes" id="UP000223139">
    <property type="component" value="Segment"/>
</dbReference>
<sequence length="237" mass="27407">MRAKPEHIGKIHLVFDVENLSCKTDGYLLSFACVMFHADEGWFREFSVTLAKGAGRRRRGDIDPETVKWWVSQAMQNPEAAMEAFFAKEDAEPVSIDDARITFMSWVHQALKEYMCSPGQDELGYMGLYQAWEEFRPQVWGHAPRVDIIQLENGLFGGEGKGPWDFRDENDTRTLMKRWDRLRPGEGGLWELADAQAEARCPLAQHTAIRDAYRQAYMVIIDHGWLERFPRLKPEPE</sequence>
<name>A0A248XD28_9CAUD</name>
<reference evidence="2 3" key="1">
    <citation type="submission" date="2017-07" db="EMBL/GenBank/DDBJ databases">
        <title>Complete Genome Sequence of the Klebsiella phage YMC15/11/N53_KPN_BP.</title>
        <authorList>
            <person name="Jeon J."/>
            <person name="Yong D."/>
            <person name="Lee K."/>
        </authorList>
    </citation>
    <scope>NUCLEOTIDE SEQUENCE [LARGE SCALE GENOMIC DNA]</scope>
</reference>
<dbReference type="EMBL" id="MF476924">
    <property type="protein sequence ID" value="ASW27596.1"/>
    <property type="molecule type" value="Genomic_DNA"/>
</dbReference>
<proteinExistence type="predicted"/>
<evidence type="ECO:0000313" key="2">
    <source>
        <dbReference type="EMBL" id="ASW27596.1"/>
    </source>
</evidence>